<evidence type="ECO:0000313" key="2">
    <source>
        <dbReference type="EMBL" id="KAF6746159.1"/>
    </source>
</evidence>
<comment type="caution">
    <text evidence="2">The sequence shown here is derived from an EMBL/GenBank/DDBJ whole genome shotgun (WGS) entry which is preliminary data.</text>
</comment>
<gene>
    <name evidence="2" type="ORF">DFP72DRAFT_1076565</name>
</gene>
<keyword evidence="3" id="KW-1185">Reference proteome</keyword>
<evidence type="ECO:0000256" key="1">
    <source>
        <dbReference type="SAM" id="MobiDB-lite"/>
    </source>
</evidence>
<accession>A0A8H6HG35</accession>
<feature type="region of interest" description="Disordered" evidence="1">
    <location>
        <begin position="328"/>
        <end position="350"/>
    </location>
</feature>
<reference evidence="2 3" key="1">
    <citation type="submission" date="2020-07" db="EMBL/GenBank/DDBJ databases">
        <title>Comparative genomics of pyrophilous fungi reveals a link between fire events and developmental genes.</title>
        <authorList>
            <consortium name="DOE Joint Genome Institute"/>
            <person name="Steindorff A.S."/>
            <person name="Carver A."/>
            <person name="Calhoun S."/>
            <person name="Stillman K."/>
            <person name="Liu H."/>
            <person name="Lipzen A."/>
            <person name="Pangilinan J."/>
            <person name="Labutti K."/>
            <person name="Bruns T.D."/>
            <person name="Grigoriev I.V."/>
        </authorList>
    </citation>
    <scope>NUCLEOTIDE SEQUENCE [LARGE SCALE GENOMIC DNA]</scope>
    <source>
        <strain evidence="2 3">CBS 144469</strain>
    </source>
</reference>
<organism evidence="2 3">
    <name type="scientific">Ephemerocybe angulata</name>
    <dbReference type="NCBI Taxonomy" id="980116"/>
    <lineage>
        <taxon>Eukaryota</taxon>
        <taxon>Fungi</taxon>
        <taxon>Dikarya</taxon>
        <taxon>Basidiomycota</taxon>
        <taxon>Agaricomycotina</taxon>
        <taxon>Agaricomycetes</taxon>
        <taxon>Agaricomycetidae</taxon>
        <taxon>Agaricales</taxon>
        <taxon>Agaricineae</taxon>
        <taxon>Psathyrellaceae</taxon>
        <taxon>Ephemerocybe</taxon>
    </lineage>
</organism>
<feature type="compositionally biased region" description="Acidic residues" evidence="1">
    <location>
        <begin position="330"/>
        <end position="341"/>
    </location>
</feature>
<sequence>MCARLTNHHLFGSNEPKAFTHSTCRRPKARTGLRSVVRILDHLEDEPWALNNSAWDLSPTSRFSTPSALHFALQAACSPQPIVATKQSSKPSMKVSTASAGLRKSDRICKRGVTHMANETNLRRRHPHTGATLSLQASVEEEREKRAHVRKGTVAVEGEVEMETQGDGFISMSLTAPLFRRELRADPLSRCAALGLRTILSPSFLSTSPKPSWTDTCTNSPLYIDQSSRRIALPVNGWAARTTDLPMGPEPNVDLKLEGSRAIFVDDKTPFVILKDGSLYPVEVGAEGKTVTRLTLGAPLAQTAPGWRRRSQKRRKVRERLLSIPRGSDMDDGLYDDDDDLYGPSKPVESTTTAVAVAPKKMKSVLHLSL</sequence>
<dbReference type="AlphaFoldDB" id="A0A8H6HG35"/>
<name>A0A8H6HG35_9AGAR</name>
<dbReference type="OrthoDB" id="6109at2759"/>
<dbReference type="EMBL" id="JACGCI010000095">
    <property type="protein sequence ID" value="KAF6746159.1"/>
    <property type="molecule type" value="Genomic_DNA"/>
</dbReference>
<evidence type="ECO:0000313" key="3">
    <source>
        <dbReference type="Proteomes" id="UP000521943"/>
    </source>
</evidence>
<proteinExistence type="predicted"/>
<protein>
    <submittedName>
        <fullName evidence="2">Uncharacterized protein</fullName>
    </submittedName>
</protein>
<dbReference type="Proteomes" id="UP000521943">
    <property type="component" value="Unassembled WGS sequence"/>
</dbReference>